<dbReference type="KEGG" id="siw:GH266_21710"/>
<reference evidence="1 2" key="1">
    <citation type="submission" date="2019-12" db="EMBL/GenBank/DDBJ databases">
        <title>The genome of Stappia indica PHM037.</title>
        <authorList>
            <person name="Kacar D."/>
            <person name="Galan B."/>
            <person name="Canedo L."/>
            <person name="Rodriguez P."/>
            <person name="de la Calle F."/>
            <person name="Garcia J.L."/>
        </authorList>
    </citation>
    <scope>NUCLEOTIDE SEQUENCE [LARGE SCALE GENOMIC DNA]</scope>
    <source>
        <strain evidence="1 2">PHM037</strain>
    </source>
</reference>
<dbReference type="Proteomes" id="UP000435648">
    <property type="component" value="Chromosome"/>
</dbReference>
<dbReference type="EMBL" id="CP046908">
    <property type="protein sequence ID" value="QGZ36880.1"/>
    <property type="molecule type" value="Genomic_DNA"/>
</dbReference>
<accession>A0A857CCZ6</accession>
<sequence length="126" mass="13397">MSTAAFAAQTSLDPAAADRKAPCALAAQAPLRLSEIRVLAAGLRMRATCIGLGRAGRPGQALLDDAERAQRLADLERLWTGGCRRAVDEVLFRDIAARHPQLAVALRARLRRRQSSSSAGTGIGRP</sequence>
<dbReference type="OrthoDB" id="7857346at2"/>
<organism evidence="1 2">
    <name type="scientific">Stappia indica</name>
    <dbReference type="NCBI Taxonomy" id="538381"/>
    <lineage>
        <taxon>Bacteria</taxon>
        <taxon>Pseudomonadati</taxon>
        <taxon>Pseudomonadota</taxon>
        <taxon>Alphaproteobacteria</taxon>
        <taxon>Hyphomicrobiales</taxon>
        <taxon>Stappiaceae</taxon>
        <taxon>Stappia</taxon>
    </lineage>
</organism>
<protein>
    <submittedName>
        <fullName evidence="1">Uncharacterized protein</fullName>
    </submittedName>
</protein>
<dbReference type="RefSeq" id="WP_158195697.1">
    <property type="nucleotide sequence ID" value="NZ_CP046908.1"/>
</dbReference>
<name>A0A857CCZ6_9HYPH</name>
<proteinExistence type="predicted"/>
<evidence type="ECO:0000313" key="2">
    <source>
        <dbReference type="Proteomes" id="UP000435648"/>
    </source>
</evidence>
<dbReference type="AlphaFoldDB" id="A0A857CCZ6"/>
<evidence type="ECO:0000313" key="1">
    <source>
        <dbReference type="EMBL" id="QGZ36880.1"/>
    </source>
</evidence>
<gene>
    <name evidence="1" type="ORF">GH266_21710</name>
</gene>